<dbReference type="GO" id="GO:0003677">
    <property type="term" value="F:DNA binding"/>
    <property type="evidence" value="ECO:0007669"/>
    <property type="project" value="InterPro"/>
</dbReference>
<keyword evidence="2" id="KW-0479">Metal-binding</keyword>
<dbReference type="Pfam" id="PF00172">
    <property type="entry name" value="Zn_clus"/>
    <property type="match status" value="1"/>
</dbReference>
<dbReference type="SMART" id="SM00066">
    <property type="entry name" value="GAL4"/>
    <property type="match status" value="1"/>
</dbReference>
<dbReference type="InterPro" id="IPR050613">
    <property type="entry name" value="Sec_Metabolite_Reg"/>
</dbReference>
<feature type="compositionally biased region" description="Polar residues" evidence="4">
    <location>
        <begin position="650"/>
        <end position="680"/>
    </location>
</feature>
<dbReference type="Proteomes" id="UP000696280">
    <property type="component" value="Unassembled WGS sequence"/>
</dbReference>
<feature type="compositionally biased region" description="Low complexity" evidence="4">
    <location>
        <begin position="631"/>
        <end position="649"/>
    </location>
</feature>
<proteinExistence type="predicted"/>
<dbReference type="SMART" id="SM00906">
    <property type="entry name" value="Fungal_trans"/>
    <property type="match status" value="1"/>
</dbReference>
<keyword evidence="7" id="KW-1185">Reference proteome</keyword>
<evidence type="ECO:0000313" key="6">
    <source>
        <dbReference type="EMBL" id="CAG8961165.1"/>
    </source>
</evidence>
<dbReference type="InterPro" id="IPR001138">
    <property type="entry name" value="Zn2Cys6_DnaBD"/>
</dbReference>
<dbReference type="PROSITE" id="PS50048">
    <property type="entry name" value="ZN2_CY6_FUNGAL_2"/>
    <property type="match status" value="1"/>
</dbReference>
<evidence type="ECO:0000259" key="5">
    <source>
        <dbReference type="PROSITE" id="PS50048"/>
    </source>
</evidence>
<name>A0A9N9L6A8_9HELO</name>
<feature type="compositionally biased region" description="Polar residues" evidence="4">
    <location>
        <begin position="615"/>
        <end position="630"/>
    </location>
</feature>
<dbReference type="GO" id="GO:0006351">
    <property type="term" value="P:DNA-templated transcription"/>
    <property type="evidence" value="ECO:0007669"/>
    <property type="project" value="InterPro"/>
</dbReference>
<dbReference type="EMBL" id="CAJVRL010000103">
    <property type="protein sequence ID" value="CAG8961165.1"/>
    <property type="molecule type" value="Genomic_DNA"/>
</dbReference>
<reference evidence="6" key="1">
    <citation type="submission" date="2021-07" db="EMBL/GenBank/DDBJ databases">
        <authorList>
            <person name="Durling M."/>
        </authorList>
    </citation>
    <scope>NUCLEOTIDE SEQUENCE</scope>
</reference>
<feature type="region of interest" description="Disordered" evidence="4">
    <location>
        <begin position="613"/>
        <end position="681"/>
    </location>
</feature>
<dbReference type="PANTHER" id="PTHR31001">
    <property type="entry name" value="UNCHARACTERIZED TRANSCRIPTIONAL REGULATORY PROTEIN"/>
    <property type="match status" value="1"/>
</dbReference>
<dbReference type="PANTHER" id="PTHR31001:SF87">
    <property type="entry name" value="COL-21"/>
    <property type="match status" value="1"/>
</dbReference>
<feature type="region of interest" description="Disordered" evidence="4">
    <location>
        <begin position="1"/>
        <end position="25"/>
    </location>
</feature>
<evidence type="ECO:0000256" key="2">
    <source>
        <dbReference type="ARBA" id="ARBA00022723"/>
    </source>
</evidence>
<evidence type="ECO:0000256" key="3">
    <source>
        <dbReference type="ARBA" id="ARBA00023242"/>
    </source>
</evidence>
<dbReference type="GO" id="GO:0000981">
    <property type="term" value="F:DNA-binding transcription factor activity, RNA polymerase II-specific"/>
    <property type="evidence" value="ECO:0007669"/>
    <property type="project" value="InterPro"/>
</dbReference>
<dbReference type="CDD" id="cd00067">
    <property type="entry name" value="GAL4"/>
    <property type="match status" value="1"/>
</dbReference>
<organism evidence="6 7">
    <name type="scientific">Hymenoscyphus fraxineus</name>
    <dbReference type="NCBI Taxonomy" id="746836"/>
    <lineage>
        <taxon>Eukaryota</taxon>
        <taxon>Fungi</taxon>
        <taxon>Dikarya</taxon>
        <taxon>Ascomycota</taxon>
        <taxon>Pezizomycotina</taxon>
        <taxon>Leotiomycetes</taxon>
        <taxon>Helotiales</taxon>
        <taxon>Helotiaceae</taxon>
        <taxon>Hymenoscyphus</taxon>
    </lineage>
</organism>
<comment type="caution">
    <text evidence="6">The sequence shown here is derived from an EMBL/GenBank/DDBJ whole genome shotgun (WGS) entry which is preliminary data.</text>
</comment>
<dbReference type="PROSITE" id="PS00463">
    <property type="entry name" value="ZN2_CY6_FUNGAL_1"/>
    <property type="match status" value="1"/>
</dbReference>
<dbReference type="OrthoDB" id="424974at2759"/>
<dbReference type="Gene3D" id="4.10.240.10">
    <property type="entry name" value="Zn(2)-C6 fungal-type DNA-binding domain"/>
    <property type="match status" value="1"/>
</dbReference>
<dbReference type="InterPro" id="IPR036864">
    <property type="entry name" value="Zn2-C6_fun-type_DNA-bd_sf"/>
</dbReference>
<feature type="domain" description="Zn(2)-C6 fungal-type" evidence="5">
    <location>
        <begin position="31"/>
        <end position="62"/>
    </location>
</feature>
<accession>A0A9N9L6A8</accession>
<dbReference type="InterPro" id="IPR007219">
    <property type="entry name" value="XnlR_reg_dom"/>
</dbReference>
<dbReference type="GO" id="GO:0008270">
    <property type="term" value="F:zinc ion binding"/>
    <property type="evidence" value="ECO:0007669"/>
    <property type="project" value="InterPro"/>
</dbReference>
<keyword evidence="3" id="KW-0539">Nucleus</keyword>
<comment type="subcellular location">
    <subcellularLocation>
        <location evidence="1">Nucleus</location>
    </subcellularLocation>
</comment>
<dbReference type="AlphaFoldDB" id="A0A9N9L6A8"/>
<gene>
    <name evidence="6" type="ORF">HYFRA_00002708</name>
</gene>
<evidence type="ECO:0000256" key="1">
    <source>
        <dbReference type="ARBA" id="ARBA00004123"/>
    </source>
</evidence>
<dbReference type="Pfam" id="PF04082">
    <property type="entry name" value="Fungal_trans"/>
    <property type="match status" value="1"/>
</dbReference>
<dbReference type="GO" id="GO:0005634">
    <property type="term" value="C:nucleus"/>
    <property type="evidence" value="ECO:0007669"/>
    <property type="project" value="UniProtKB-SubCell"/>
</dbReference>
<dbReference type="SUPFAM" id="SSF57701">
    <property type="entry name" value="Zn2/Cys6 DNA-binding domain"/>
    <property type="match status" value="1"/>
</dbReference>
<dbReference type="CDD" id="cd12148">
    <property type="entry name" value="fungal_TF_MHR"/>
    <property type="match status" value="1"/>
</dbReference>
<evidence type="ECO:0000313" key="7">
    <source>
        <dbReference type="Proteomes" id="UP000696280"/>
    </source>
</evidence>
<evidence type="ECO:0000256" key="4">
    <source>
        <dbReference type="SAM" id="MobiDB-lite"/>
    </source>
</evidence>
<protein>
    <recommendedName>
        <fullName evidence="5">Zn(2)-C6 fungal-type domain-containing protein</fullName>
    </recommendedName>
</protein>
<feature type="region of interest" description="Disordered" evidence="4">
    <location>
        <begin position="372"/>
        <end position="400"/>
    </location>
</feature>
<sequence>MESTEAPQDVQVPRPPSPIKAPRKRKRIVISCTECHRRKQKCDRASPCSNCITRGKQDLCHYENESARKQQLLDEKVSASSVNGGAFSVIKPNETDSDSAVQITGLGYAKPNGNINTTLGIFQKIEKHDADANLLLSGYTSTERDQSGLREKYKSLIRQLPSRPYIEKLLETYFREVNYQYSPLDEGIFRDHLNNWNNLSFATLNKGPLELPGDLQFFPALLFQCLALALQYQPIDYDPTLDALKYAAGMTFDDLANDYSESGLSILALLGKRHTTLVTVQASFLRTAYLKSVGLVTEAWHSLSSTIRDAQEIGLHKDTNFTIRKPDVKPEEILEGLWQEQLRRRMWLILSLWDIHMAIVLGRPTTIDPRDGKPLFPIDSNIPRTPRESAPSKRSSTDPPTPLTMLLWKAEISAPLWDIFNLEKEDPNQNNLARVQTMDSMIRQVWLDCPPYFRAQNPDTTFDDAPGLCWLRKCRPDFQNGMAFSIMALHRPYIFSSPSSRTSALKAALDVLRAQRALFNMLSSLHYKMFSLVLNTFDAIVLVAAIYILHPLENKEDLDDTLQHFEWGMERFEKMSDRNTMAKTALGILKAMHIRLKRTLGFPKQMMKPVAIPSPATSESYPNPMSNNQFSPSHHPSISSTSSLSKLESGTPSSAYTLPTISNLTSPPANNLPTPTTSATPGWDTQLASFDFSSMAPLQPLHDLVYNDLGAGMESNVGANGIPTGGFEVGAWDANQFAIPSAQGINTSLQFEGAFGNDTFWEFMNNYHG</sequence>